<evidence type="ECO:0000256" key="3">
    <source>
        <dbReference type="ARBA" id="ARBA00004987"/>
    </source>
</evidence>
<dbReference type="SMART" id="SM01217">
    <property type="entry name" value="Fn3_like"/>
    <property type="match status" value="1"/>
</dbReference>
<evidence type="ECO:0000313" key="19">
    <source>
        <dbReference type="EMBL" id="KAF5558116.1"/>
    </source>
</evidence>
<evidence type="ECO:0000256" key="11">
    <source>
        <dbReference type="ARBA" id="ARBA00023277"/>
    </source>
</evidence>
<dbReference type="PANTHER" id="PTHR42715">
    <property type="entry name" value="BETA-GLUCOSIDASE"/>
    <property type="match status" value="1"/>
</dbReference>
<comment type="subcellular location">
    <subcellularLocation>
        <location evidence="2">Secreted</location>
    </subcellularLocation>
</comment>
<evidence type="ECO:0000313" key="20">
    <source>
        <dbReference type="Proteomes" id="UP000522262"/>
    </source>
</evidence>
<evidence type="ECO:0000256" key="16">
    <source>
        <dbReference type="ARBA" id="ARBA00083231"/>
    </source>
</evidence>
<dbReference type="GO" id="GO:0030245">
    <property type="term" value="P:cellulose catabolic process"/>
    <property type="evidence" value="ECO:0007669"/>
    <property type="project" value="UniProtKB-KW"/>
</dbReference>
<dbReference type="GO" id="GO:0005576">
    <property type="term" value="C:extracellular region"/>
    <property type="evidence" value="ECO:0007669"/>
    <property type="project" value="UniProtKB-SubCell"/>
</dbReference>
<keyword evidence="7" id="KW-0732">Signal</keyword>
<sequence>MRVLRLTSIANSGWRCWGYWVYRVEEFGLSRQEISDIEVQQSASTIVLNLPRQCASVTYEATTPPLLFKMRICEVVPDMMWSTKLLCLALQVTSSFSLPAEIPTEEYPSPQGTGKGIWKDAYAKAQQFVDRLTLEEKVNVTRGFAADNVCAGNTGTIPRLGWPGLCLHDAGNGVRATDFVNSYPSALHVGASWDKNLTYQRGYYMGKEFKAKGVNVLLGPNVGPLGRTPLGGRNWEGFSVDPYLTGQLSAESIIGHQDAGVIANVKHFIANEQETYRRPYFGIEAVSSNVDDKTLHEYYLWPFVDSVRAGVASVMCSYNRVNGTYACENSKLMNGLLKTELEFEGFVLLDWNAQHNLESANAGLDMVMPMGGFWGENLTMAVENGTVKDERVTNMATRILAAWYLVGQDVDFPTPGIGMKNLSLPHEQVDARIPESGPTLLEGAIAGHVLVKNENNSLPFAQKPKMTSVFGYDATVAKTKNTDNLFQLGYTSSPEMGQAVLGTEEHFDQAAKGGTIVSGGRAAANSPPYISDPLSAIQQRAAKDGSWVNWDLSSSNPDVNGATDVCLVFINAMATEGWDRDGLHDDFSDALVLNVASQCANTIVTIHAAGIRLVDQWIEHPNITATIIAHLPGQDSGEALVKLLYGEADFSGKLPYTLAKNESDYTPYKPCGLEEGSKDPQCDFTEGVYLDYRSFDDRDVTPRFEFGYGLSYTEFEYSDLLVKVAETSASAADDDLWSTFATVQATVSNVGKRDGEEVAQLYVAIPNSPPKQLRGFEKVKISRGEFADIPFELTRRDLSVWDVVKQDWALQSGNYTIFVGSGSRTLPLQESFTIEV</sequence>
<dbReference type="Pfam" id="PF00933">
    <property type="entry name" value="Glyco_hydro_3"/>
    <property type="match status" value="1"/>
</dbReference>
<evidence type="ECO:0000256" key="4">
    <source>
        <dbReference type="ARBA" id="ARBA00005336"/>
    </source>
</evidence>
<comment type="pathway">
    <text evidence="3">Glycan metabolism; cellulose degradation.</text>
</comment>
<dbReference type="InterPro" id="IPR026891">
    <property type="entry name" value="Fn3-like"/>
</dbReference>
<evidence type="ECO:0000256" key="5">
    <source>
        <dbReference type="ARBA" id="ARBA00012744"/>
    </source>
</evidence>
<dbReference type="Gene3D" id="3.40.50.1700">
    <property type="entry name" value="Glycoside hydrolase family 3 C-terminal domain"/>
    <property type="match status" value="1"/>
</dbReference>
<accession>A0A8H5JP18</accession>
<dbReference type="Pfam" id="PF01915">
    <property type="entry name" value="Glyco_hydro_3_C"/>
    <property type="match status" value="1"/>
</dbReference>
<reference evidence="19 20" key="1">
    <citation type="submission" date="2020-05" db="EMBL/GenBank/DDBJ databases">
        <title>Identification and distribution of gene clusters putatively required for synthesis of sphingolipid metabolism inhibitors in phylogenetically diverse species of the filamentous fungus Fusarium.</title>
        <authorList>
            <person name="Kim H.-S."/>
            <person name="Busman M."/>
            <person name="Brown D.W."/>
            <person name="Divon H."/>
            <person name="Uhlig S."/>
            <person name="Proctor R.H."/>
        </authorList>
    </citation>
    <scope>NUCLEOTIDE SEQUENCE [LARGE SCALE GENOMIC DNA]</scope>
    <source>
        <strain evidence="19 20">NRRL 53147</strain>
    </source>
</reference>
<evidence type="ECO:0000256" key="14">
    <source>
        <dbReference type="ARBA" id="ARBA00070030"/>
    </source>
</evidence>
<dbReference type="Gene3D" id="3.20.20.300">
    <property type="entry name" value="Glycoside hydrolase, family 3, N-terminal domain"/>
    <property type="match status" value="1"/>
</dbReference>
<keyword evidence="13" id="KW-0624">Polysaccharide degradation</keyword>
<comment type="catalytic activity">
    <reaction evidence="1">
        <text>Hydrolysis of terminal, non-reducing beta-D-glucosyl residues with release of beta-D-glucose.</text>
        <dbReference type="EC" id="3.2.1.21"/>
    </reaction>
</comment>
<evidence type="ECO:0000256" key="9">
    <source>
        <dbReference type="ARBA" id="ARBA00023001"/>
    </source>
</evidence>
<dbReference type="InterPro" id="IPR017853">
    <property type="entry name" value="GH"/>
</dbReference>
<dbReference type="SUPFAM" id="SSF52279">
    <property type="entry name" value="Beta-D-glucan exohydrolase, C-terminal domain"/>
    <property type="match status" value="1"/>
</dbReference>
<gene>
    <name evidence="19" type="ORF">FMEXI_483</name>
</gene>
<evidence type="ECO:0000256" key="15">
    <source>
        <dbReference type="ARBA" id="ARBA00078013"/>
    </source>
</evidence>
<feature type="domain" description="Fibronectin type III-like" evidence="18">
    <location>
        <begin position="757"/>
        <end position="823"/>
    </location>
</feature>
<evidence type="ECO:0000259" key="18">
    <source>
        <dbReference type="SMART" id="SM01217"/>
    </source>
</evidence>
<dbReference type="Pfam" id="PF14310">
    <property type="entry name" value="Fn3-like"/>
    <property type="match status" value="1"/>
</dbReference>
<dbReference type="SUPFAM" id="SSF51445">
    <property type="entry name" value="(Trans)glycosidases"/>
    <property type="match status" value="1"/>
</dbReference>
<dbReference type="InterPro" id="IPR002772">
    <property type="entry name" value="Glyco_hydro_3_C"/>
</dbReference>
<proteinExistence type="inferred from homology"/>
<evidence type="ECO:0000256" key="17">
    <source>
        <dbReference type="ARBA" id="ARBA00083611"/>
    </source>
</evidence>
<dbReference type="FunFam" id="3.20.20.300:FF:000002">
    <property type="entry name" value="Probable beta-glucosidase"/>
    <property type="match status" value="1"/>
</dbReference>
<keyword evidence="8" id="KW-0378">Hydrolase</keyword>
<dbReference type="Proteomes" id="UP000522262">
    <property type="component" value="Unassembled WGS sequence"/>
</dbReference>
<keyword evidence="12" id="KW-0326">Glycosidase</keyword>
<dbReference type="GO" id="GO:0008422">
    <property type="term" value="F:beta-glucosidase activity"/>
    <property type="evidence" value="ECO:0007669"/>
    <property type="project" value="UniProtKB-EC"/>
</dbReference>
<evidence type="ECO:0000256" key="8">
    <source>
        <dbReference type="ARBA" id="ARBA00022801"/>
    </source>
</evidence>
<keyword evidence="20" id="KW-1185">Reference proteome</keyword>
<evidence type="ECO:0000256" key="13">
    <source>
        <dbReference type="ARBA" id="ARBA00023326"/>
    </source>
</evidence>
<evidence type="ECO:0000256" key="10">
    <source>
        <dbReference type="ARBA" id="ARBA00023180"/>
    </source>
</evidence>
<dbReference type="Gene3D" id="2.60.40.10">
    <property type="entry name" value="Immunoglobulins"/>
    <property type="match status" value="1"/>
</dbReference>
<dbReference type="EMBL" id="JAAOAM010000012">
    <property type="protein sequence ID" value="KAF5558116.1"/>
    <property type="molecule type" value="Genomic_DNA"/>
</dbReference>
<keyword evidence="11" id="KW-0119">Carbohydrate metabolism</keyword>
<dbReference type="PANTHER" id="PTHR42715:SF5">
    <property type="entry name" value="BETA-GLUCOSIDASE M-RELATED"/>
    <property type="match status" value="1"/>
</dbReference>
<keyword evidence="10" id="KW-0325">Glycoprotein</keyword>
<dbReference type="InterPro" id="IPR036962">
    <property type="entry name" value="Glyco_hydro_3_N_sf"/>
</dbReference>
<protein>
    <recommendedName>
        <fullName evidence="14">Beta-glucosidase cel3A</fullName>
        <ecNumber evidence="5">3.2.1.21</ecNumber>
    </recommendedName>
    <alternativeName>
        <fullName evidence="15">Beta-D-glucoside glucohydrolase cel3A</fullName>
    </alternativeName>
    <alternativeName>
        <fullName evidence="17">Cellobiase cel3A</fullName>
    </alternativeName>
    <alternativeName>
        <fullName evidence="16">Gentiobiase cel3A</fullName>
    </alternativeName>
</protein>
<evidence type="ECO:0000256" key="1">
    <source>
        <dbReference type="ARBA" id="ARBA00000448"/>
    </source>
</evidence>
<comment type="caution">
    <text evidence="19">The sequence shown here is derived from an EMBL/GenBank/DDBJ whole genome shotgun (WGS) entry which is preliminary data.</text>
</comment>
<dbReference type="AlphaFoldDB" id="A0A8H5JP18"/>
<dbReference type="InterPro" id="IPR001764">
    <property type="entry name" value="Glyco_hydro_3_N"/>
</dbReference>
<comment type="similarity">
    <text evidence="4">Belongs to the glycosyl hydrolase 3 family.</text>
</comment>
<evidence type="ECO:0000256" key="12">
    <source>
        <dbReference type="ARBA" id="ARBA00023295"/>
    </source>
</evidence>
<name>A0A8H5JP18_9HYPO</name>
<organism evidence="19 20">
    <name type="scientific">Fusarium mexicanum</name>
    <dbReference type="NCBI Taxonomy" id="751941"/>
    <lineage>
        <taxon>Eukaryota</taxon>
        <taxon>Fungi</taxon>
        <taxon>Dikarya</taxon>
        <taxon>Ascomycota</taxon>
        <taxon>Pezizomycotina</taxon>
        <taxon>Sordariomycetes</taxon>
        <taxon>Hypocreomycetidae</taxon>
        <taxon>Hypocreales</taxon>
        <taxon>Nectriaceae</taxon>
        <taxon>Fusarium</taxon>
        <taxon>Fusarium fujikuroi species complex</taxon>
    </lineage>
</organism>
<dbReference type="InterPro" id="IPR036881">
    <property type="entry name" value="Glyco_hydro_3_C_sf"/>
</dbReference>
<evidence type="ECO:0000256" key="7">
    <source>
        <dbReference type="ARBA" id="ARBA00022729"/>
    </source>
</evidence>
<dbReference type="EC" id="3.2.1.21" evidence="5"/>
<keyword evidence="9" id="KW-0136">Cellulose degradation</keyword>
<dbReference type="PRINTS" id="PR00133">
    <property type="entry name" value="GLHYDRLASE3"/>
</dbReference>
<dbReference type="InterPro" id="IPR050288">
    <property type="entry name" value="Cellulose_deg_GH3"/>
</dbReference>
<evidence type="ECO:0000256" key="2">
    <source>
        <dbReference type="ARBA" id="ARBA00004613"/>
    </source>
</evidence>
<dbReference type="InterPro" id="IPR013783">
    <property type="entry name" value="Ig-like_fold"/>
</dbReference>
<keyword evidence="6" id="KW-0964">Secreted</keyword>
<evidence type="ECO:0000256" key="6">
    <source>
        <dbReference type="ARBA" id="ARBA00022525"/>
    </source>
</evidence>